<reference evidence="1" key="2">
    <citation type="journal article" date="2015" name="Fish Shellfish Immunol.">
        <title>Early steps in the European eel (Anguilla anguilla)-Vibrio vulnificus interaction in the gills: Role of the RtxA13 toxin.</title>
        <authorList>
            <person name="Callol A."/>
            <person name="Pajuelo D."/>
            <person name="Ebbesson L."/>
            <person name="Teles M."/>
            <person name="MacKenzie S."/>
            <person name="Amaro C."/>
        </authorList>
    </citation>
    <scope>NUCLEOTIDE SEQUENCE</scope>
</reference>
<proteinExistence type="predicted"/>
<dbReference type="AlphaFoldDB" id="A0A0E9U5P9"/>
<evidence type="ECO:0000313" key="1">
    <source>
        <dbReference type="EMBL" id="JAH61161.1"/>
    </source>
</evidence>
<sequence length="60" mass="6664">MLGKKGSTDILVVGACRSSWVPARLLITIPFTEVKYLAYGIREGGDRKCKKKKPSPSRKK</sequence>
<name>A0A0E9U5P9_ANGAN</name>
<reference evidence="1" key="1">
    <citation type="submission" date="2014-11" db="EMBL/GenBank/DDBJ databases">
        <authorList>
            <person name="Amaro Gonzalez C."/>
        </authorList>
    </citation>
    <scope>NUCLEOTIDE SEQUENCE</scope>
</reference>
<dbReference type="EMBL" id="GBXM01047416">
    <property type="protein sequence ID" value="JAH61161.1"/>
    <property type="molecule type" value="Transcribed_RNA"/>
</dbReference>
<organism evidence="1">
    <name type="scientific">Anguilla anguilla</name>
    <name type="common">European freshwater eel</name>
    <name type="synonym">Muraena anguilla</name>
    <dbReference type="NCBI Taxonomy" id="7936"/>
    <lineage>
        <taxon>Eukaryota</taxon>
        <taxon>Metazoa</taxon>
        <taxon>Chordata</taxon>
        <taxon>Craniata</taxon>
        <taxon>Vertebrata</taxon>
        <taxon>Euteleostomi</taxon>
        <taxon>Actinopterygii</taxon>
        <taxon>Neopterygii</taxon>
        <taxon>Teleostei</taxon>
        <taxon>Anguilliformes</taxon>
        <taxon>Anguillidae</taxon>
        <taxon>Anguilla</taxon>
    </lineage>
</organism>
<protein>
    <submittedName>
        <fullName evidence="1">Uncharacterized protein</fullName>
    </submittedName>
</protein>
<accession>A0A0E9U5P9</accession>